<evidence type="ECO:0000313" key="1">
    <source>
        <dbReference type="EMBL" id="EQA37408.1"/>
    </source>
</evidence>
<dbReference type="EMBL" id="AHMM02000015">
    <property type="protein sequence ID" value="EQA37408.1"/>
    <property type="molecule type" value="Genomic_DNA"/>
</dbReference>
<dbReference type="AlphaFoldDB" id="V6HDZ1"/>
<organism evidence="1 2">
    <name type="scientific">Leptospira inadai serovar Lyme str. 10</name>
    <dbReference type="NCBI Taxonomy" id="1049790"/>
    <lineage>
        <taxon>Bacteria</taxon>
        <taxon>Pseudomonadati</taxon>
        <taxon>Spirochaetota</taxon>
        <taxon>Spirochaetia</taxon>
        <taxon>Leptospirales</taxon>
        <taxon>Leptospiraceae</taxon>
        <taxon>Leptospira</taxon>
    </lineage>
</organism>
<proteinExistence type="predicted"/>
<sequence>MIYNPLTFHLYFCDFRSVPVDSDSLPKSIRKRICRHLYPKSR</sequence>
<comment type="caution">
    <text evidence="1">The sequence shown here is derived from an EMBL/GenBank/DDBJ whole genome shotgun (WGS) entry which is preliminary data.</text>
</comment>
<protein>
    <submittedName>
        <fullName evidence="1">Uncharacterized protein</fullName>
    </submittedName>
</protein>
<gene>
    <name evidence="1" type="ORF">LEP1GSC047_3539</name>
</gene>
<evidence type="ECO:0000313" key="2">
    <source>
        <dbReference type="Proteomes" id="UP000018719"/>
    </source>
</evidence>
<name>V6HDZ1_9LEPT</name>
<reference evidence="1 2" key="1">
    <citation type="submission" date="2013-05" db="EMBL/GenBank/DDBJ databases">
        <authorList>
            <person name="Harkins D.M."/>
            <person name="Durkin A.S."/>
            <person name="Brinkac L.M."/>
            <person name="Haft D.H."/>
            <person name="Selengut J.D."/>
            <person name="Sanka R."/>
            <person name="DePew J."/>
            <person name="Purushe J."/>
            <person name="Hartskeerl R.A."/>
            <person name="Ahmed A."/>
            <person name="van der Linden H."/>
            <person name="Goris M.G.A."/>
            <person name="Vinetz J.M."/>
            <person name="Sutton G.G."/>
            <person name="Nierman W.C."/>
            <person name="Fouts D.E."/>
        </authorList>
    </citation>
    <scope>NUCLEOTIDE SEQUENCE [LARGE SCALE GENOMIC DNA]</scope>
    <source>
        <strain evidence="1 2">10</strain>
    </source>
</reference>
<dbReference type="STRING" id="1049790.LEP1GSC047_3539"/>
<dbReference type="Proteomes" id="UP000018719">
    <property type="component" value="Unassembled WGS sequence"/>
</dbReference>
<accession>V6HDZ1</accession>